<accession>A0AAQ3SDX3</accession>
<evidence type="ECO:0000256" key="4">
    <source>
        <dbReference type="SAM" id="Phobius"/>
    </source>
</evidence>
<keyword evidence="4" id="KW-1133">Transmembrane helix</keyword>
<gene>
    <name evidence="5" type="ORF">V8G54_003505</name>
</gene>
<dbReference type="AlphaFoldDB" id="A0AAQ3SDX3"/>
<dbReference type="GO" id="GO:0016020">
    <property type="term" value="C:membrane"/>
    <property type="evidence" value="ECO:0007669"/>
    <property type="project" value="UniProtKB-SubCell"/>
</dbReference>
<sequence length="220" mass="23798">MLGHMFASLALEPQHNFLGGRYLFVENGLGLSTVTGLFTVITSFSLSGDAVLTLLVLGDLVEGVLPALLALAVGFLRLRNVHLPNTVTKSRSLLKEIDESLRKKKTKKSLPLLQGSVEERREQRNAKMKELSENQSIGVHGIAGVGSVAFATAFTYPLDTMKVLIQVGSTTGKQLDAAQALSRVVFLSGNSDMRMLGDYGNGSMCSSGLMGNFTFVFWHF</sequence>
<evidence type="ECO:0000313" key="5">
    <source>
        <dbReference type="EMBL" id="WVZ24961.1"/>
    </source>
</evidence>
<dbReference type="Pfam" id="PF00153">
    <property type="entry name" value="Mito_carr"/>
    <property type="match status" value="1"/>
</dbReference>
<dbReference type="SUPFAM" id="SSF103506">
    <property type="entry name" value="Mitochondrial carrier"/>
    <property type="match status" value="1"/>
</dbReference>
<organism evidence="5 6">
    <name type="scientific">Vigna mungo</name>
    <name type="common">Black gram</name>
    <name type="synonym">Phaseolus mungo</name>
    <dbReference type="NCBI Taxonomy" id="3915"/>
    <lineage>
        <taxon>Eukaryota</taxon>
        <taxon>Viridiplantae</taxon>
        <taxon>Streptophyta</taxon>
        <taxon>Embryophyta</taxon>
        <taxon>Tracheophyta</taxon>
        <taxon>Spermatophyta</taxon>
        <taxon>Magnoliopsida</taxon>
        <taxon>eudicotyledons</taxon>
        <taxon>Gunneridae</taxon>
        <taxon>Pentapetalae</taxon>
        <taxon>rosids</taxon>
        <taxon>fabids</taxon>
        <taxon>Fabales</taxon>
        <taxon>Fabaceae</taxon>
        <taxon>Papilionoideae</taxon>
        <taxon>50 kb inversion clade</taxon>
        <taxon>NPAAA clade</taxon>
        <taxon>indigoferoid/millettioid clade</taxon>
        <taxon>Phaseoleae</taxon>
        <taxon>Vigna</taxon>
    </lineage>
</organism>
<name>A0AAQ3SDX3_VIGMU</name>
<dbReference type="Proteomes" id="UP001374535">
    <property type="component" value="Chromosome 1"/>
</dbReference>
<keyword evidence="6" id="KW-1185">Reference proteome</keyword>
<reference evidence="5 6" key="1">
    <citation type="journal article" date="2023" name="Life. Sci Alliance">
        <title>Evolutionary insights into 3D genome organization and epigenetic landscape of Vigna mungo.</title>
        <authorList>
            <person name="Junaid A."/>
            <person name="Singh B."/>
            <person name="Bhatia S."/>
        </authorList>
    </citation>
    <scope>NUCLEOTIDE SEQUENCE [LARGE SCALE GENOMIC DNA]</scope>
    <source>
        <strain evidence="5">Urdbean</strain>
    </source>
</reference>
<evidence type="ECO:0000256" key="3">
    <source>
        <dbReference type="ARBA" id="ARBA00023136"/>
    </source>
</evidence>
<dbReference type="InterPro" id="IPR023395">
    <property type="entry name" value="MCP_dom_sf"/>
</dbReference>
<proteinExistence type="predicted"/>
<feature type="transmembrane region" description="Helical" evidence="4">
    <location>
        <begin position="21"/>
        <end position="44"/>
    </location>
</feature>
<evidence type="ECO:0000256" key="1">
    <source>
        <dbReference type="ARBA" id="ARBA00004141"/>
    </source>
</evidence>
<dbReference type="InterPro" id="IPR018108">
    <property type="entry name" value="MCP_transmembrane"/>
</dbReference>
<keyword evidence="2 4" id="KW-0812">Transmembrane</keyword>
<feature type="transmembrane region" description="Helical" evidence="4">
    <location>
        <begin position="50"/>
        <end position="76"/>
    </location>
</feature>
<comment type="subcellular location">
    <subcellularLocation>
        <location evidence="1">Membrane</location>
        <topology evidence="1">Multi-pass membrane protein</topology>
    </subcellularLocation>
</comment>
<dbReference type="Gene3D" id="1.50.40.10">
    <property type="entry name" value="Mitochondrial carrier domain"/>
    <property type="match status" value="1"/>
</dbReference>
<keyword evidence="3 4" id="KW-0472">Membrane</keyword>
<dbReference type="EMBL" id="CP144700">
    <property type="protein sequence ID" value="WVZ24961.1"/>
    <property type="molecule type" value="Genomic_DNA"/>
</dbReference>
<protein>
    <submittedName>
        <fullName evidence="5">Uncharacterized protein</fullName>
    </submittedName>
</protein>
<evidence type="ECO:0000313" key="6">
    <source>
        <dbReference type="Proteomes" id="UP001374535"/>
    </source>
</evidence>
<evidence type="ECO:0000256" key="2">
    <source>
        <dbReference type="ARBA" id="ARBA00022692"/>
    </source>
</evidence>